<keyword evidence="10" id="KW-0804">Transcription</keyword>
<dbReference type="FunFam" id="2.40.40.20:FF:000019">
    <property type="entry name" value="DNA-directed RNA polymerase II subunit RPB1"/>
    <property type="match status" value="1"/>
</dbReference>
<evidence type="ECO:0000256" key="7">
    <source>
        <dbReference type="ARBA" id="ARBA00022723"/>
    </source>
</evidence>
<dbReference type="Gene3D" id="2.40.40.20">
    <property type="match status" value="1"/>
</dbReference>
<keyword evidence="7" id="KW-0479">Metal-binding</keyword>
<dbReference type="Pfam" id="PF04983">
    <property type="entry name" value="RNA_pol_Rpb1_3"/>
    <property type="match status" value="1"/>
</dbReference>
<sequence>LVKQLGIAHSEVNENLEKLVAKNTNWGISSSGEIQAWNDLVTEFENEVSVAVCPNCKAKSELYRIDGYNKIFRKLRGKAAEKYVTPTYVRNLVHKLWREEREILEFLFPASVGRGEDIFFMQNIVVPPNKLRPLRFGGDSDDNQGFLPASTVCLKNILESNLLLKQLLETDQEAVENPNEKGKAGDALPNLISDEDETSKPSDGATPQRGPMTTLGTALIDLQNNVNNYLDSAKSGKAQNKVVAFGVRQLLERKQGLFRMKMMGKRVNYAARSVISPDVSLETNQIGLPMFAALQLTVPEPVNSFNVDYLRALVENGPDKYPGAAAVVFPDGKLVSLKGRQPHQRKAIARSLYQSTNPDKKPRVVLRHVRDGDPLLVNRQPTLHKPGIMALFVKVLSKEKTIRMHYANCNTFNADFDGDEINLHCPQDSNARAEAIYIASADHQYLGPTSGKPLRGLIQDHVVSGVFLTARDHFMTKTEVQNLIYTAMRAAIEGDTSDIGSVKSRGLVTKVSTPAGVPKDFRIVMEPPIVVKPQKLWTGKQVITIFLKSLIKFATHSTDKAIVNGFNHHAKAKTPGDLWGGVSDGNKEEQMVTIRDTELIEGVLDKASFGATANGLTHLFYELCGPKAAGLLLTGLGRMLTLYLQLHGFTCAMRDLLITPEGNEARSQMLNKAREDSWNKIKDWVQENS</sequence>
<evidence type="ECO:0000256" key="2">
    <source>
        <dbReference type="ARBA" id="ARBA00006460"/>
    </source>
</evidence>
<evidence type="ECO:0000313" key="15">
    <source>
        <dbReference type="Proteomes" id="UP000553632"/>
    </source>
</evidence>
<dbReference type="GO" id="GO:0006351">
    <property type="term" value="P:DNA-templated transcription"/>
    <property type="evidence" value="ECO:0007669"/>
    <property type="project" value="InterPro"/>
</dbReference>
<organism evidence="14 15">
    <name type="scientific">Perkinsus olseni</name>
    <name type="common">Perkinsus atlanticus</name>
    <dbReference type="NCBI Taxonomy" id="32597"/>
    <lineage>
        <taxon>Eukaryota</taxon>
        <taxon>Sar</taxon>
        <taxon>Alveolata</taxon>
        <taxon>Perkinsozoa</taxon>
        <taxon>Perkinsea</taxon>
        <taxon>Perkinsida</taxon>
        <taxon>Perkinsidae</taxon>
        <taxon>Perkinsus</taxon>
    </lineage>
</organism>
<dbReference type="SMART" id="SM00663">
    <property type="entry name" value="RPOLA_N"/>
    <property type="match status" value="1"/>
</dbReference>
<dbReference type="InterPro" id="IPR000722">
    <property type="entry name" value="RNA_pol_asu"/>
</dbReference>
<proteinExistence type="inferred from homology"/>
<dbReference type="EC" id="2.7.7.6" evidence="3"/>
<dbReference type="GO" id="GO:0003899">
    <property type="term" value="F:DNA-directed RNA polymerase activity"/>
    <property type="evidence" value="ECO:0007669"/>
    <property type="project" value="UniProtKB-EC"/>
</dbReference>
<dbReference type="GO" id="GO:0005736">
    <property type="term" value="C:RNA polymerase I complex"/>
    <property type="evidence" value="ECO:0007669"/>
    <property type="project" value="TreeGrafter"/>
</dbReference>
<dbReference type="PANTHER" id="PTHR19376">
    <property type="entry name" value="DNA-DIRECTED RNA POLYMERASE"/>
    <property type="match status" value="1"/>
</dbReference>
<keyword evidence="11" id="KW-0539">Nucleus</keyword>
<keyword evidence="4 14" id="KW-0240">DNA-directed RNA polymerase</keyword>
<dbReference type="AlphaFoldDB" id="A0A7J6U8Y3"/>
<accession>A0A7J6U8Y3</accession>
<keyword evidence="8" id="KW-0862">Zinc</keyword>
<dbReference type="GO" id="GO:0046872">
    <property type="term" value="F:metal ion binding"/>
    <property type="evidence" value="ECO:0007669"/>
    <property type="project" value="UniProtKB-KW"/>
</dbReference>
<evidence type="ECO:0000256" key="11">
    <source>
        <dbReference type="ARBA" id="ARBA00023242"/>
    </source>
</evidence>
<dbReference type="PANTHER" id="PTHR19376:SF11">
    <property type="entry name" value="DNA-DIRECTED RNA POLYMERASE I SUBUNIT RPA1"/>
    <property type="match status" value="1"/>
</dbReference>
<evidence type="ECO:0000256" key="10">
    <source>
        <dbReference type="ARBA" id="ARBA00023163"/>
    </source>
</evidence>
<comment type="subcellular location">
    <subcellularLocation>
        <location evidence="1">Nucleus</location>
    </subcellularLocation>
</comment>
<evidence type="ECO:0000313" key="14">
    <source>
        <dbReference type="EMBL" id="KAF4753101.1"/>
    </source>
</evidence>
<evidence type="ECO:0000256" key="6">
    <source>
        <dbReference type="ARBA" id="ARBA00022695"/>
    </source>
</evidence>
<comment type="similarity">
    <text evidence="2">Belongs to the RNA polymerase beta' chain family.</text>
</comment>
<dbReference type="Proteomes" id="UP000553632">
    <property type="component" value="Unassembled WGS sequence"/>
</dbReference>
<evidence type="ECO:0000256" key="12">
    <source>
        <dbReference type="SAM" id="MobiDB-lite"/>
    </source>
</evidence>
<keyword evidence="9" id="KW-0460">Magnesium</keyword>
<dbReference type="InterPro" id="IPR015699">
    <property type="entry name" value="DNA-dir_RNA_pol1_lsu_N"/>
</dbReference>
<dbReference type="Gene3D" id="3.30.1490.180">
    <property type="entry name" value="RNA polymerase ii"/>
    <property type="match status" value="1"/>
</dbReference>
<evidence type="ECO:0000256" key="1">
    <source>
        <dbReference type="ARBA" id="ARBA00004123"/>
    </source>
</evidence>
<dbReference type="Pfam" id="PF00623">
    <property type="entry name" value="RNA_pol_Rpb1_2"/>
    <property type="match status" value="1"/>
</dbReference>
<name>A0A7J6U8Y3_PEROL</name>
<dbReference type="SUPFAM" id="SSF64484">
    <property type="entry name" value="beta and beta-prime subunits of DNA dependent RNA-polymerase"/>
    <property type="match status" value="1"/>
</dbReference>
<dbReference type="CDD" id="cd01435">
    <property type="entry name" value="RNAP_I_RPA1_N"/>
    <property type="match status" value="1"/>
</dbReference>
<feature type="domain" description="RNA polymerase N-terminal" evidence="13">
    <location>
        <begin position="117"/>
        <end position="469"/>
    </location>
</feature>
<dbReference type="Gene3D" id="1.10.274.100">
    <property type="entry name" value="RNA polymerase Rpb1, domain 3"/>
    <property type="match status" value="1"/>
</dbReference>
<feature type="non-terminal residue" evidence="14">
    <location>
        <position position="689"/>
    </location>
</feature>
<reference evidence="14 15" key="1">
    <citation type="submission" date="2020-04" db="EMBL/GenBank/DDBJ databases">
        <title>Perkinsus olseni comparative genomics.</title>
        <authorList>
            <person name="Bogema D.R."/>
        </authorList>
    </citation>
    <scope>NUCLEOTIDE SEQUENCE [LARGE SCALE GENOMIC DNA]</scope>
    <source>
        <strain evidence="14 15">ATCC PRA-207</strain>
    </source>
</reference>
<dbReference type="InterPro" id="IPR045867">
    <property type="entry name" value="DNA-dir_RpoC_beta_prime"/>
</dbReference>
<keyword evidence="15" id="KW-1185">Reference proteome</keyword>
<evidence type="ECO:0000256" key="4">
    <source>
        <dbReference type="ARBA" id="ARBA00022478"/>
    </source>
</evidence>
<evidence type="ECO:0000256" key="3">
    <source>
        <dbReference type="ARBA" id="ARBA00012418"/>
    </source>
</evidence>
<comment type="caution">
    <text evidence="14">The sequence shown here is derived from an EMBL/GenBank/DDBJ whole genome shotgun (WGS) entry which is preliminary data.</text>
</comment>
<dbReference type="InterPro" id="IPR006592">
    <property type="entry name" value="RNA_pol_N"/>
</dbReference>
<protein>
    <recommendedName>
        <fullName evidence="3">DNA-directed RNA polymerase</fullName>
        <ecNumber evidence="3">2.7.7.6</ecNumber>
    </recommendedName>
</protein>
<evidence type="ECO:0000256" key="8">
    <source>
        <dbReference type="ARBA" id="ARBA00022833"/>
    </source>
</evidence>
<evidence type="ECO:0000256" key="5">
    <source>
        <dbReference type="ARBA" id="ARBA00022679"/>
    </source>
</evidence>
<dbReference type="InterPro" id="IPR042102">
    <property type="entry name" value="RNA_pol_Rpb1_3_sf"/>
</dbReference>
<dbReference type="InterPro" id="IPR007066">
    <property type="entry name" value="RNA_pol_Rpb1_3"/>
</dbReference>
<evidence type="ECO:0000256" key="9">
    <source>
        <dbReference type="ARBA" id="ARBA00022842"/>
    </source>
</evidence>
<keyword evidence="6" id="KW-0548">Nucleotidyltransferase</keyword>
<feature type="non-terminal residue" evidence="14">
    <location>
        <position position="1"/>
    </location>
</feature>
<gene>
    <name evidence="14" type="primary">POLR1A_1</name>
    <name evidence="14" type="ORF">FOZ63_001357</name>
</gene>
<evidence type="ECO:0000259" key="13">
    <source>
        <dbReference type="SMART" id="SM00663"/>
    </source>
</evidence>
<feature type="region of interest" description="Disordered" evidence="12">
    <location>
        <begin position="174"/>
        <end position="213"/>
    </location>
</feature>
<dbReference type="EMBL" id="JABANO010005661">
    <property type="protein sequence ID" value="KAF4753101.1"/>
    <property type="molecule type" value="Genomic_DNA"/>
</dbReference>
<dbReference type="GO" id="GO:0003677">
    <property type="term" value="F:DNA binding"/>
    <property type="evidence" value="ECO:0007669"/>
    <property type="project" value="InterPro"/>
</dbReference>
<keyword evidence="5" id="KW-0808">Transferase</keyword>